<evidence type="ECO:0000259" key="2">
    <source>
        <dbReference type="PROSITE" id="PS51857"/>
    </source>
</evidence>
<dbReference type="SMART" id="SM00357">
    <property type="entry name" value="CSP"/>
    <property type="match status" value="1"/>
</dbReference>
<dbReference type="GO" id="GO:0003677">
    <property type="term" value="F:DNA binding"/>
    <property type="evidence" value="ECO:0007669"/>
    <property type="project" value="UniProtKB-KW"/>
</dbReference>
<feature type="compositionally biased region" description="Polar residues" evidence="1">
    <location>
        <begin position="132"/>
        <end position="146"/>
    </location>
</feature>
<dbReference type="PANTHER" id="PTHR46565:SF20">
    <property type="entry name" value="COLD SHOCK DOMAIN-CONTAINING PROTEIN 4"/>
    <property type="match status" value="1"/>
</dbReference>
<comment type="caution">
    <text evidence="3">The sequence shown here is derived from an EMBL/GenBank/DDBJ whole genome shotgun (WGS) entry which is preliminary data.</text>
</comment>
<dbReference type="AlphaFoldDB" id="A0A9K3PT08"/>
<dbReference type="PROSITE" id="PS51857">
    <property type="entry name" value="CSD_2"/>
    <property type="match status" value="1"/>
</dbReference>
<feature type="compositionally biased region" description="Basic and acidic residues" evidence="1">
    <location>
        <begin position="1"/>
        <end position="11"/>
    </location>
</feature>
<keyword evidence="3" id="KW-0238">DNA-binding</keyword>
<reference evidence="3" key="2">
    <citation type="submission" date="2021-04" db="EMBL/GenBank/DDBJ databases">
        <authorList>
            <person name="Podell S."/>
        </authorList>
    </citation>
    <scope>NUCLEOTIDE SEQUENCE</scope>
    <source>
        <strain evidence="3">Hildebrandi</strain>
    </source>
</reference>
<evidence type="ECO:0000256" key="1">
    <source>
        <dbReference type="SAM" id="MobiDB-lite"/>
    </source>
</evidence>
<dbReference type="InterPro" id="IPR002059">
    <property type="entry name" value="CSP_DNA-bd"/>
</dbReference>
<dbReference type="PANTHER" id="PTHR46565">
    <property type="entry name" value="COLD SHOCK DOMAIN PROTEIN 2"/>
    <property type="match status" value="1"/>
</dbReference>
<feature type="domain" description="CSD" evidence="2">
    <location>
        <begin position="28"/>
        <end position="103"/>
    </location>
</feature>
<reference evidence="3" key="1">
    <citation type="journal article" date="2021" name="Sci. Rep.">
        <title>Diploid genomic architecture of Nitzschia inconspicua, an elite biomass production diatom.</title>
        <authorList>
            <person name="Oliver A."/>
            <person name="Podell S."/>
            <person name="Pinowska A."/>
            <person name="Traller J.C."/>
            <person name="Smith S.R."/>
            <person name="McClure R."/>
            <person name="Beliaev A."/>
            <person name="Bohutskyi P."/>
            <person name="Hill E.A."/>
            <person name="Rabines A."/>
            <person name="Zheng H."/>
            <person name="Allen L.Z."/>
            <person name="Kuo A."/>
            <person name="Grigoriev I.V."/>
            <person name="Allen A.E."/>
            <person name="Hazlebeck D."/>
            <person name="Allen E.E."/>
        </authorList>
    </citation>
    <scope>NUCLEOTIDE SEQUENCE</scope>
    <source>
        <strain evidence="3">Hildebrandi</strain>
    </source>
</reference>
<name>A0A9K3PT08_9STRA</name>
<dbReference type="Pfam" id="PF00313">
    <property type="entry name" value="CSD"/>
    <property type="match status" value="1"/>
</dbReference>
<sequence>MSNPQEEKKTSEPASIAETAGLAPSTQRQTGTVAKWLNHRGIGFITPDGQTSEVGKDLLVHYSHIKQGSETAYVSLREGSKVEFETAEDPKNLNKLIAVKVTAVGGGDCERKQRHHRDDRYTFNKKYYKGGTTNSKKNFRNNTIAGSETPAGGNPMAVTSQ</sequence>
<feature type="region of interest" description="Disordered" evidence="1">
    <location>
        <begin position="1"/>
        <end position="29"/>
    </location>
</feature>
<feature type="region of interest" description="Disordered" evidence="1">
    <location>
        <begin position="132"/>
        <end position="161"/>
    </location>
</feature>
<protein>
    <submittedName>
        <fullName evidence="3">Cold-shock DNA-binding domain protein</fullName>
    </submittedName>
</protein>
<dbReference type="OrthoDB" id="422005at2759"/>
<dbReference type="EMBL" id="JAGRRH010000014">
    <property type="protein sequence ID" value="KAG7358346.1"/>
    <property type="molecule type" value="Genomic_DNA"/>
</dbReference>
<keyword evidence="4" id="KW-1185">Reference proteome</keyword>
<evidence type="ECO:0000313" key="3">
    <source>
        <dbReference type="EMBL" id="KAG7358346.1"/>
    </source>
</evidence>
<dbReference type="InterPro" id="IPR011129">
    <property type="entry name" value="CSD"/>
</dbReference>
<accession>A0A9K3PT08</accession>
<organism evidence="3 4">
    <name type="scientific">Nitzschia inconspicua</name>
    <dbReference type="NCBI Taxonomy" id="303405"/>
    <lineage>
        <taxon>Eukaryota</taxon>
        <taxon>Sar</taxon>
        <taxon>Stramenopiles</taxon>
        <taxon>Ochrophyta</taxon>
        <taxon>Bacillariophyta</taxon>
        <taxon>Bacillariophyceae</taxon>
        <taxon>Bacillariophycidae</taxon>
        <taxon>Bacillariales</taxon>
        <taxon>Bacillariaceae</taxon>
        <taxon>Nitzschia</taxon>
    </lineage>
</organism>
<gene>
    <name evidence="3" type="ORF">IV203_014934</name>
</gene>
<proteinExistence type="predicted"/>
<evidence type="ECO:0000313" key="4">
    <source>
        <dbReference type="Proteomes" id="UP000693970"/>
    </source>
</evidence>
<dbReference type="Proteomes" id="UP000693970">
    <property type="component" value="Unassembled WGS sequence"/>
</dbReference>